<dbReference type="AlphaFoldDB" id="A0A0C2D7H6"/>
<evidence type="ECO:0000259" key="2">
    <source>
        <dbReference type="Pfam" id="PF25023"/>
    </source>
</evidence>
<comment type="caution">
    <text evidence="3">The sequence shown here is derived from an EMBL/GenBank/DDBJ whole genome shotgun (WGS) entry which is preliminary data.</text>
</comment>
<protein>
    <recommendedName>
        <fullName evidence="2">Teneurin-like YD-shell domain-containing protein</fullName>
    </recommendedName>
</protein>
<evidence type="ECO:0000256" key="1">
    <source>
        <dbReference type="ARBA" id="ARBA00022737"/>
    </source>
</evidence>
<dbReference type="NCBIfam" id="TIGR03696">
    <property type="entry name" value="Rhs_assc_core"/>
    <property type="match status" value="1"/>
</dbReference>
<dbReference type="Pfam" id="PF25023">
    <property type="entry name" value="TEN_YD-shell"/>
    <property type="match status" value="1"/>
</dbReference>
<dbReference type="PANTHER" id="PTHR32305">
    <property type="match status" value="1"/>
</dbReference>
<name>A0A0C2D7H6_9BACT</name>
<organism evidence="3 4">
    <name type="scientific">Enhygromyxa salina</name>
    <dbReference type="NCBI Taxonomy" id="215803"/>
    <lineage>
        <taxon>Bacteria</taxon>
        <taxon>Pseudomonadati</taxon>
        <taxon>Myxococcota</taxon>
        <taxon>Polyangia</taxon>
        <taxon>Nannocystales</taxon>
        <taxon>Nannocystaceae</taxon>
        <taxon>Enhygromyxa</taxon>
    </lineage>
</organism>
<gene>
    <name evidence="3" type="ORF">DB30_03056</name>
</gene>
<dbReference type="InterPro" id="IPR022385">
    <property type="entry name" value="Rhs_assc_core"/>
</dbReference>
<feature type="domain" description="Teneurin-like YD-shell" evidence="2">
    <location>
        <begin position="3"/>
        <end position="560"/>
    </location>
</feature>
<accession>A0A0C2D7H6</accession>
<evidence type="ECO:0000313" key="3">
    <source>
        <dbReference type="EMBL" id="KIG17575.1"/>
    </source>
</evidence>
<reference evidence="3 4" key="1">
    <citation type="submission" date="2014-12" db="EMBL/GenBank/DDBJ databases">
        <title>Genome assembly of Enhygromyxa salina DSM 15201.</title>
        <authorList>
            <person name="Sharma G."/>
            <person name="Subramanian S."/>
        </authorList>
    </citation>
    <scope>NUCLEOTIDE SEQUENCE [LARGE SCALE GENOMIC DNA]</scope>
    <source>
        <strain evidence="3 4">DSM 15201</strain>
    </source>
</reference>
<dbReference type="InterPro" id="IPR006530">
    <property type="entry name" value="YD"/>
</dbReference>
<dbReference type="Proteomes" id="UP000031599">
    <property type="component" value="Unassembled WGS sequence"/>
</dbReference>
<dbReference type="NCBIfam" id="TIGR01643">
    <property type="entry name" value="YD_repeat_2x"/>
    <property type="match status" value="3"/>
</dbReference>
<dbReference type="EMBL" id="JMCC02000022">
    <property type="protein sequence ID" value="KIG17575.1"/>
    <property type="molecule type" value="Genomic_DNA"/>
</dbReference>
<dbReference type="InterPro" id="IPR056823">
    <property type="entry name" value="TEN-like_YD-shell"/>
</dbReference>
<sequence length="726" mass="80022">MSAISIDYDMQGRVIEVEQGAGADLRRTTLDRDTDGFVDELVAYLGMVARTYEFSHDGVGRIVSALLPDASTLGLGWDEEGRLVSVTPPGQSAHTMSYDPVGRLDEYDPPDAFMGTDETTYEYDDDHRLVQVTRPDTETIDIEYSVSTGRVDEVSTSEGAVITPTYDASGRIENLAGPYAAAGTELDFTYNGSVLTSEEWSGDTAGVVAWGLDSAGRISSQSINAGSTVSVSYDDDDLVTAVGAATLARSATTGQIETVSVGDIEQTLTYDGFGDVDGSEYIYDGIDSLFTYELERDHLGRITEQTETVDGGTPVAWTYQYDDRGRLSYVTRDAAYASYTYDDNGNRLSVTTAGGTTYATYDEQDRIEEYGNWDFVHGPAGEIIEKAYNVSDVRQYEYDALGNLLAVTLPDSTKISYDYDARGRVVARYIDNVFDKGWLWQDQLNPVAEVDDTGVITARYVYASRGHVPDYVITGGETYRLITDYRGSVRAVVDDEGNLVQTIEYGPWGEVITEWNSGYESSFGFAGGLWDPDVKLVRFGARLYDPLIGRWMMKDPILFDGGQANLYFYVDGDPVNRIDPEGLSWYGDAWTWFDQSGVPDFIVGWGDTVSFGLGAAIRKNFTNLDDVVNYDANYAYGLLAGLATQACIAGPSVAAGEELVIGVRLRIAPWGNRSSNWAPHPTGRYPHYHWRSKRLPNGQGKPGGGLGRHRPWDLHPDDVSFWDRFF</sequence>
<proteinExistence type="predicted"/>
<dbReference type="PANTHER" id="PTHR32305:SF15">
    <property type="entry name" value="PROTEIN RHSA-RELATED"/>
    <property type="match status" value="1"/>
</dbReference>
<keyword evidence="1" id="KW-0677">Repeat</keyword>
<dbReference type="Gene3D" id="2.180.10.10">
    <property type="entry name" value="RHS repeat-associated core"/>
    <property type="match status" value="1"/>
</dbReference>
<dbReference type="InterPro" id="IPR050708">
    <property type="entry name" value="T6SS_VgrG/RHS"/>
</dbReference>
<evidence type="ECO:0000313" key="4">
    <source>
        <dbReference type="Proteomes" id="UP000031599"/>
    </source>
</evidence>